<accession>A0AAN7VYI5</accession>
<dbReference type="InterPro" id="IPR011990">
    <property type="entry name" value="TPR-like_helical_dom_sf"/>
</dbReference>
<feature type="region of interest" description="Disordered" evidence="1">
    <location>
        <begin position="369"/>
        <end position="392"/>
    </location>
</feature>
<dbReference type="FunFam" id="1.25.40.10:FF:000202">
    <property type="entry name" value="Unplaced genomic scaffold supercont1.7, whole genome shotgun sequence"/>
    <property type="match status" value="1"/>
</dbReference>
<dbReference type="GO" id="GO:0070034">
    <property type="term" value="F:telomerase RNA binding"/>
    <property type="evidence" value="ECO:0007669"/>
    <property type="project" value="TreeGrafter"/>
</dbReference>
<evidence type="ECO:0000313" key="2">
    <source>
        <dbReference type="EMBL" id="KAK5708099.1"/>
    </source>
</evidence>
<protein>
    <recommendedName>
        <fullName evidence="4">DNA/RNA-binding domain-containing protein</fullName>
    </recommendedName>
</protein>
<dbReference type="PANTHER" id="PTHR15696">
    <property type="entry name" value="SMG-7 SUPPRESSOR WITH MORPHOLOGICAL EFFECT ON GENITALIA PROTEIN 7"/>
    <property type="match status" value="1"/>
</dbReference>
<feature type="compositionally biased region" description="Low complexity" evidence="1">
    <location>
        <begin position="611"/>
        <end position="624"/>
    </location>
</feature>
<feature type="region of interest" description="Disordered" evidence="1">
    <location>
        <begin position="583"/>
        <end position="640"/>
    </location>
</feature>
<dbReference type="GO" id="GO:0005697">
    <property type="term" value="C:telomerase holoenzyme complex"/>
    <property type="evidence" value="ECO:0007669"/>
    <property type="project" value="TreeGrafter"/>
</dbReference>
<evidence type="ECO:0008006" key="4">
    <source>
        <dbReference type="Google" id="ProtNLM"/>
    </source>
</evidence>
<dbReference type="GO" id="GO:0000184">
    <property type="term" value="P:nuclear-transcribed mRNA catabolic process, nonsense-mediated decay"/>
    <property type="evidence" value="ECO:0007669"/>
    <property type="project" value="TreeGrafter"/>
</dbReference>
<name>A0AAN7VYI5_9PEZI</name>
<proteinExistence type="predicted"/>
<dbReference type="SUPFAM" id="SSF48452">
    <property type="entry name" value="TPR-like"/>
    <property type="match status" value="1"/>
</dbReference>
<evidence type="ECO:0000256" key="1">
    <source>
        <dbReference type="SAM" id="MobiDB-lite"/>
    </source>
</evidence>
<dbReference type="EMBL" id="JAVRQU010000001">
    <property type="protein sequence ID" value="KAK5708099.1"/>
    <property type="molecule type" value="Genomic_DNA"/>
</dbReference>
<dbReference type="AlphaFoldDB" id="A0AAN7VYI5"/>
<dbReference type="PANTHER" id="PTHR15696:SF0">
    <property type="entry name" value="TELOMERASE-BINDING PROTEIN EST1A"/>
    <property type="match status" value="1"/>
</dbReference>
<dbReference type="Proteomes" id="UP001310594">
    <property type="component" value="Unassembled WGS sequence"/>
</dbReference>
<gene>
    <name evidence="2" type="ORF">LTR97_000639</name>
</gene>
<sequence>MPLPQPLHTNLRFSTQMASCTTSRSDASCIGFPSIAPKTQWPELILQPDSSAVSEVQLTTEIKGIYAGLVIVEAKCIHLDAAQASNCSADLEMGQWQALIALHRTLLYEHHDFLMATQHPSATPALKALPTKYSMPARMWKHGIHAFLEVLRHRRPASEEYMLSFIYLAYQMMSLLYETAPIFLDTWIECLGDLARYRMAIEEEKEPHAQWGSVAASWYIKASDRHPQIGRLYHHLAILERPSLRKFACYGKSLTCVVPFPNARDSLHTLCVPIAEEAQPARAVGLLSEASFCKLHALIFLGAHQSTVEQAYYNAISFLAQPEAFRWRDCGVPLAVANISALLGHGSHTNPYRMAFDATIQRAIQRSRPSHSGAEALTNNGPGPMHGKGEETQRLLQVSKRLTLDSLHTAARCLPGTASFKDSLAFFGVMFCFFYFLCRAKRENQHDPEVSVSLCIAFGPDEIDWVTIAGLLNQLVRLQAIDASVLQAAQRGAWLEQPGTAKPLAEDFSIRGLVWAYFAFPPGWFNTDEDEDWTRNVETASTPRTRADRVLYYGLRLAFETSYLIYEPSSCTFSPRMLATPNSMPILQPMPPDSPNPDTARTMAGSNSRVSPSSSAPASSSSDSDFVHVKKPAKQAQSLPVKTYASIAKAKPTKPRSDAHNVRVFDQESFRFEQANG</sequence>
<comment type="caution">
    <text evidence="2">The sequence shown here is derived from an EMBL/GenBank/DDBJ whole genome shotgun (WGS) entry which is preliminary data.</text>
</comment>
<organism evidence="2 3">
    <name type="scientific">Elasticomyces elasticus</name>
    <dbReference type="NCBI Taxonomy" id="574655"/>
    <lineage>
        <taxon>Eukaryota</taxon>
        <taxon>Fungi</taxon>
        <taxon>Dikarya</taxon>
        <taxon>Ascomycota</taxon>
        <taxon>Pezizomycotina</taxon>
        <taxon>Dothideomycetes</taxon>
        <taxon>Dothideomycetidae</taxon>
        <taxon>Mycosphaerellales</taxon>
        <taxon>Teratosphaeriaceae</taxon>
        <taxon>Elasticomyces</taxon>
    </lineage>
</organism>
<evidence type="ECO:0000313" key="3">
    <source>
        <dbReference type="Proteomes" id="UP001310594"/>
    </source>
</evidence>
<reference evidence="2" key="1">
    <citation type="submission" date="2023-08" db="EMBL/GenBank/DDBJ databases">
        <title>Black Yeasts Isolated from many extreme environments.</title>
        <authorList>
            <person name="Coleine C."/>
            <person name="Stajich J.E."/>
            <person name="Selbmann L."/>
        </authorList>
    </citation>
    <scope>NUCLEOTIDE SEQUENCE</scope>
    <source>
        <strain evidence="2">CCFEE 5810</strain>
    </source>
</reference>
<dbReference type="Gene3D" id="1.25.40.10">
    <property type="entry name" value="Tetratricopeptide repeat domain"/>
    <property type="match status" value="1"/>
</dbReference>
<dbReference type="InterPro" id="IPR045153">
    <property type="entry name" value="Est1/Ebs1-like"/>
</dbReference>
<feature type="compositionally biased region" description="Polar residues" evidence="1">
    <location>
        <begin position="596"/>
        <end position="610"/>
    </location>
</feature>
<dbReference type="GO" id="GO:0042162">
    <property type="term" value="F:telomeric DNA binding"/>
    <property type="evidence" value="ECO:0007669"/>
    <property type="project" value="TreeGrafter"/>
</dbReference>